<evidence type="ECO:0000256" key="1">
    <source>
        <dbReference type="ARBA" id="ARBA00022553"/>
    </source>
</evidence>
<dbReference type="CDD" id="cd17535">
    <property type="entry name" value="REC_NarL-like"/>
    <property type="match status" value="1"/>
</dbReference>
<dbReference type="EMBL" id="VZRB01000032">
    <property type="protein sequence ID" value="KAB1141365.1"/>
    <property type="molecule type" value="Genomic_DNA"/>
</dbReference>
<dbReference type="PRINTS" id="PR00038">
    <property type="entry name" value="HTHLUXR"/>
</dbReference>
<dbReference type="InterPro" id="IPR036388">
    <property type="entry name" value="WH-like_DNA-bd_sf"/>
</dbReference>
<feature type="modified residue" description="4-aspartylphosphate" evidence="5">
    <location>
        <position position="60"/>
    </location>
</feature>
<dbReference type="InterPro" id="IPR001789">
    <property type="entry name" value="Sig_transdc_resp-reg_receiver"/>
</dbReference>
<dbReference type="RefSeq" id="WP_150955215.1">
    <property type="nucleotide sequence ID" value="NZ_VZRB01000032.1"/>
</dbReference>
<dbReference type="Gene3D" id="1.10.10.10">
    <property type="entry name" value="Winged helix-like DNA-binding domain superfamily/Winged helix DNA-binding domain"/>
    <property type="match status" value="1"/>
</dbReference>
<dbReference type="InterPro" id="IPR000792">
    <property type="entry name" value="Tscrpt_reg_LuxR_C"/>
</dbReference>
<sequence length="230" mass="24428">MLPAGRPVRIVLADDHTLFRQGIAEILAVAGGFEVVGEAHRGDETCRVTAEARPDVVLLDVEMPGPGVREVLARLVRMTPRPQVVVLTVHDDIALARELLGLGAGAYLVKGSTRQELLSAIRSVTVERRSGHVVLSLSQQSLVSGPRPLEVLSVREREVLALAGQALSNSQIARRLAIAEGTVKRHLRNIYGKLGAVSRMDAVNKALAASLIVPPPTGEDGSSGGRISDV</sequence>
<dbReference type="InterPro" id="IPR016032">
    <property type="entry name" value="Sig_transdc_resp-reg_C-effctor"/>
</dbReference>
<evidence type="ECO:0000256" key="2">
    <source>
        <dbReference type="ARBA" id="ARBA00023015"/>
    </source>
</evidence>
<dbReference type="Gene3D" id="3.40.50.2300">
    <property type="match status" value="1"/>
</dbReference>
<keyword evidence="3" id="KW-0238">DNA-binding</keyword>
<dbReference type="PANTHER" id="PTHR44688">
    <property type="entry name" value="DNA-BINDING TRANSCRIPTIONAL ACTIVATOR DEVR_DOSR"/>
    <property type="match status" value="1"/>
</dbReference>
<evidence type="ECO:0000259" key="7">
    <source>
        <dbReference type="PROSITE" id="PS50110"/>
    </source>
</evidence>
<protein>
    <submittedName>
        <fullName evidence="8">Response regulator transcription factor</fullName>
    </submittedName>
</protein>
<dbReference type="GO" id="GO:0006355">
    <property type="term" value="P:regulation of DNA-templated transcription"/>
    <property type="evidence" value="ECO:0007669"/>
    <property type="project" value="InterPro"/>
</dbReference>
<feature type="domain" description="Response regulatory" evidence="7">
    <location>
        <begin position="9"/>
        <end position="125"/>
    </location>
</feature>
<gene>
    <name evidence="8" type="ORF">F7R91_32555</name>
</gene>
<keyword evidence="1 5" id="KW-0597">Phosphoprotein</keyword>
<comment type="caution">
    <text evidence="8">The sequence shown here is derived from an EMBL/GenBank/DDBJ whole genome shotgun (WGS) entry which is preliminary data.</text>
</comment>
<dbReference type="Pfam" id="PF00196">
    <property type="entry name" value="GerE"/>
    <property type="match status" value="1"/>
</dbReference>
<dbReference type="Proteomes" id="UP000442707">
    <property type="component" value="Unassembled WGS sequence"/>
</dbReference>
<keyword evidence="9" id="KW-1185">Reference proteome</keyword>
<dbReference type="Pfam" id="PF00072">
    <property type="entry name" value="Response_reg"/>
    <property type="match status" value="1"/>
</dbReference>
<proteinExistence type="predicted"/>
<keyword evidence="2" id="KW-0805">Transcription regulation</keyword>
<dbReference type="PROSITE" id="PS50110">
    <property type="entry name" value="RESPONSE_REGULATORY"/>
    <property type="match status" value="1"/>
</dbReference>
<dbReference type="SUPFAM" id="SSF46894">
    <property type="entry name" value="C-terminal effector domain of the bipartite response regulators"/>
    <property type="match status" value="1"/>
</dbReference>
<dbReference type="PROSITE" id="PS50043">
    <property type="entry name" value="HTH_LUXR_2"/>
    <property type="match status" value="1"/>
</dbReference>
<name>A0A6H9US84_9ACTN</name>
<dbReference type="GO" id="GO:0000160">
    <property type="term" value="P:phosphorelay signal transduction system"/>
    <property type="evidence" value="ECO:0007669"/>
    <property type="project" value="InterPro"/>
</dbReference>
<evidence type="ECO:0000313" key="8">
    <source>
        <dbReference type="EMBL" id="KAB1141365.1"/>
    </source>
</evidence>
<dbReference type="InterPro" id="IPR011006">
    <property type="entry name" value="CheY-like_superfamily"/>
</dbReference>
<reference evidence="8 9" key="1">
    <citation type="submission" date="2019-09" db="EMBL/GenBank/DDBJ databases">
        <title>Screening of Novel Bioactive Compounds from Soil-Associated.</title>
        <authorList>
            <person name="Zhao S."/>
        </authorList>
    </citation>
    <scope>NUCLEOTIDE SEQUENCE [LARGE SCALE GENOMIC DNA]</scope>
    <source>
        <strain evidence="8 9">HIT-DPA4</strain>
    </source>
</reference>
<dbReference type="CDD" id="cd06170">
    <property type="entry name" value="LuxR_C_like"/>
    <property type="match status" value="1"/>
</dbReference>
<accession>A0A6H9US84</accession>
<evidence type="ECO:0000313" key="9">
    <source>
        <dbReference type="Proteomes" id="UP000442707"/>
    </source>
</evidence>
<dbReference type="SMART" id="SM00421">
    <property type="entry name" value="HTH_LUXR"/>
    <property type="match status" value="1"/>
</dbReference>
<dbReference type="SMART" id="SM00448">
    <property type="entry name" value="REC"/>
    <property type="match status" value="1"/>
</dbReference>
<feature type="domain" description="HTH luxR-type" evidence="6">
    <location>
        <begin position="145"/>
        <end position="210"/>
    </location>
</feature>
<dbReference type="SUPFAM" id="SSF52172">
    <property type="entry name" value="CheY-like"/>
    <property type="match status" value="1"/>
</dbReference>
<evidence type="ECO:0000256" key="3">
    <source>
        <dbReference type="ARBA" id="ARBA00023125"/>
    </source>
</evidence>
<evidence type="ECO:0000259" key="6">
    <source>
        <dbReference type="PROSITE" id="PS50043"/>
    </source>
</evidence>
<dbReference type="AlphaFoldDB" id="A0A6H9US84"/>
<dbReference type="PANTHER" id="PTHR44688:SF16">
    <property type="entry name" value="DNA-BINDING TRANSCRIPTIONAL ACTIVATOR DEVR_DOSR"/>
    <property type="match status" value="1"/>
</dbReference>
<dbReference type="InterPro" id="IPR058245">
    <property type="entry name" value="NreC/VraR/RcsB-like_REC"/>
</dbReference>
<evidence type="ECO:0000256" key="4">
    <source>
        <dbReference type="ARBA" id="ARBA00023163"/>
    </source>
</evidence>
<dbReference type="GO" id="GO:0003677">
    <property type="term" value="F:DNA binding"/>
    <property type="evidence" value="ECO:0007669"/>
    <property type="project" value="UniProtKB-KW"/>
</dbReference>
<keyword evidence="4" id="KW-0804">Transcription</keyword>
<evidence type="ECO:0000256" key="5">
    <source>
        <dbReference type="PROSITE-ProRule" id="PRU00169"/>
    </source>
</evidence>
<organism evidence="8 9">
    <name type="scientific">Streptomyces luteolifulvus</name>
    <dbReference type="NCBI Taxonomy" id="2615112"/>
    <lineage>
        <taxon>Bacteria</taxon>
        <taxon>Bacillati</taxon>
        <taxon>Actinomycetota</taxon>
        <taxon>Actinomycetes</taxon>
        <taxon>Kitasatosporales</taxon>
        <taxon>Streptomycetaceae</taxon>
        <taxon>Streptomyces</taxon>
    </lineage>
</organism>